<organism evidence="4 5">
    <name type="scientific">Geodia barretti</name>
    <name type="common">Barrett's horny sponge</name>
    <dbReference type="NCBI Taxonomy" id="519541"/>
    <lineage>
        <taxon>Eukaryota</taxon>
        <taxon>Metazoa</taxon>
        <taxon>Porifera</taxon>
        <taxon>Demospongiae</taxon>
        <taxon>Heteroscleromorpha</taxon>
        <taxon>Tetractinellida</taxon>
        <taxon>Astrophorina</taxon>
        <taxon>Geodiidae</taxon>
        <taxon>Geodia</taxon>
    </lineage>
</organism>
<dbReference type="EMBL" id="CASHTH010003834">
    <property type="protein sequence ID" value="CAI8050114.1"/>
    <property type="molecule type" value="Genomic_DNA"/>
</dbReference>
<dbReference type="AlphaFoldDB" id="A0AA35TLA4"/>
<feature type="domain" description="Ig-like" evidence="3">
    <location>
        <begin position="220"/>
        <end position="303"/>
    </location>
</feature>
<feature type="chain" id="PRO_5041268226" evidence="2">
    <location>
        <begin position="20"/>
        <end position="505"/>
    </location>
</feature>
<dbReference type="Gene3D" id="2.60.40.10">
    <property type="entry name" value="Immunoglobulins"/>
    <property type="match status" value="2"/>
</dbReference>
<evidence type="ECO:0000259" key="3">
    <source>
        <dbReference type="PROSITE" id="PS50835"/>
    </source>
</evidence>
<feature type="domain" description="Ig-like" evidence="3">
    <location>
        <begin position="116"/>
        <end position="211"/>
    </location>
</feature>
<keyword evidence="1" id="KW-0393">Immunoglobulin domain</keyword>
<comment type="caution">
    <text evidence="4">The sequence shown here is derived from an EMBL/GenBank/DDBJ whole genome shotgun (WGS) entry which is preliminary data.</text>
</comment>
<evidence type="ECO:0000256" key="1">
    <source>
        <dbReference type="ARBA" id="ARBA00023319"/>
    </source>
</evidence>
<name>A0AA35TLA4_GEOBA</name>
<protein>
    <submittedName>
        <fullName evidence="4">Hemicentin-1</fullName>
    </submittedName>
</protein>
<evidence type="ECO:0000313" key="5">
    <source>
        <dbReference type="Proteomes" id="UP001174909"/>
    </source>
</evidence>
<dbReference type="Pfam" id="PF07679">
    <property type="entry name" value="I-set"/>
    <property type="match status" value="1"/>
</dbReference>
<dbReference type="InterPro" id="IPR036179">
    <property type="entry name" value="Ig-like_dom_sf"/>
</dbReference>
<accession>A0AA35TLA4</accession>
<dbReference type="GO" id="GO:0007156">
    <property type="term" value="P:homophilic cell adhesion via plasma membrane adhesion molecules"/>
    <property type="evidence" value="ECO:0007669"/>
    <property type="project" value="TreeGrafter"/>
</dbReference>
<dbReference type="GO" id="GO:0005886">
    <property type="term" value="C:plasma membrane"/>
    <property type="evidence" value="ECO:0007669"/>
    <property type="project" value="TreeGrafter"/>
</dbReference>
<dbReference type="PANTHER" id="PTHR10075:SF100">
    <property type="entry name" value="FASCICLIN-2"/>
    <property type="match status" value="1"/>
</dbReference>
<gene>
    <name evidence="4" type="ORF">GBAR_LOCUS27564</name>
</gene>
<feature type="domain" description="Ig-like" evidence="3">
    <location>
        <begin position="22"/>
        <end position="105"/>
    </location>
</feature>
<feature type="domain" description="Ig-like" evidence="3">
    <location>
        <begin position="321"/>
        <end position="417"/>
    </location>
</feature>
<dbReference type="Proteomes" id="UP001174909">
    <property type="component" value="Unassembled WGS sequence"/>
</dbReference>
<dbReference type="InterPro" id="IPR007110">
    <property type="entry name" value="Ig-like_dom"/>
</dbReference>
<dbReference type="InterPro" id="IPR003599">
    <property type="entry name" value="Ig_sub"/>
</dbReference>
<evidence type="ECO:0000313" key="4">
    <source>
        <dbReference type="EMBL" id="CAI8050114.1"/>
    </source>
</evidence>
<dbReference type="SUPFAM" id="SSF48726">
    <property type="entry name" value="Immunoglobulin"/>
    <property type="match status" value="2"/>
</dbReference>
<keyword evidence="5" id="KW-1185">Reference proteome</keyword>
<feature type="signal peptide" evidence="2">
    <location>
        <begin position="1"/>
        <end position="19"/>
    </location>
</feature>
<evidence type="ECO:0000256" key="2">
    <source>
        <dbReference type="SAM" id="SignalP"/>
    </source>
</evidence>
<dbReference type="GO" id="GO:0098632">
    <property type="term" value="F:cell-cell adhesion mediator activity"/>
    <property type="evidence" value="ECO:0007669"/>
    <property type="project" value="TreeGrafter"/>
</dbReference>
<dbReference type="PANTHER" id="PTHR10075">
    <property type="entry name" value="BASIGIN RELATED"/>
    <property type="match status" value="1"/>
</dbReference>
<reference evidence="4" key="1">
    <citation type="submission" date="2023-03" db="EMBL/GenBank/DDBJ databases">
        <authorList>
            <person name="Steffen K."/>
            <person name="Cardenas P."/>
        </authorList>
    </citation>
    <scope>NUCLEOTIDE SEQUENCE</scope>
</reference>
<sequence length="505" mass="56434">MRWKLCLLHLLLVEQLTRGDSQELILTTNSPYDRENSVVFYTQDSGANLTCTLNGTDEDSSYLLAWYYNHVPRPSEGRSLVFEPINLSNGGWYTCTTSLKNRRYQLDFLVFVGGAPTIGNYSIPFSYRVQEGTRVEFPCILPGTPWPRVEWFSVEGDNMTPIDDAGRFRISPVSQSLVIFNTTEDDLMRNYSCRISNRFDEKMLTYNASITREQPPPSEPDIPYEADDQLVATANTNTAEINCVQSGTARGGDRFKWFRNGVQFRDGTNSALTVTTDTGVNGNKKMGSGFYCCEIYSNTSTVNNVIVFDTHCVTLVFRTLPQFVEPLPLMDGAATYHLPRGVKAGVICRGITKGSSPSPPFYDPPELTWTGPSTTGPPNNFTGLELAYSVIDIEPASSGVYQCYGHNSVSELNTTVSFDYIDRHIDDTTSGLLVDNLADDGWRANGSANITVVMNERVFLLPISTIDTIGDTWLRQDFTLTDIYSSFNISGRFACLTVQWEYCFQ</sequence>
<dbReference type="InterPro" id="IPR013098">
    <property type="entry name" value="Ig_I-set"/>
</dbReference>
<dbReference type="InterPro" id="IPR013783">
    <property type="entry name" value="Ig-like_fold"/>
</dbReference>
<dbReference type="PROSITE" id="PS50835">
    <property type="entry name" value="IG_LIKE"/>
    <property type="match status" value="4"/>
</dbReference>
<proteinExistence type="predicted"/>
<dbReference type="SMART" id="SM00409">
    <property type="entry name" value="IG"/>
    <property type="match status" value="3"/>
</dbReference>
<keyword evidence="2" id="KW-0732">Signal</keyword>
<dbReference type="CDD" id="cd00096">
    <property type="entry name" value="Ig"/>
    <property type="match status" value="1"/>
</dbReference>